<feature type="transmembrane region" description="Helical" evidence="7">
    <location>
        <begin position="242"/>
        <end position="262"/>
    </location>
</feature>
<feature type="region of interest" description="Disordered" evidence="6">
    <location>
        <begin position="357"/>
        <end position="383"/>
    </location>
</feature>
<evidence type="ECO:0000256" key="7">
    <source>
        <dbReference type="SAM" id="Phobius"/>
    </source>
</evidence>
<evidence type="ECO:0000256" key="4">
    <source>
        <dbReference type="ARBA" id="ARBA00023136"/>
    </source>
</evidence>
<evidence type="ECO:0000256" key="1">
    <source>
        <dbReference type="ARBA" id="ARBA00004141"/>
    </source>
</evidence>
<evidence type="ECO:0000256" key="5">
    <source>
        <dbReference type="ARBA" id="ARBA00038359"/>
    </source>
</evidence>
<sequence length="383" mass="42118">MAGNKSAMILGISYAETVVGLIFFTLRFITNWAIVARFRWDFLVASVTVVTQVTAQVFLQLSVNNGMGRHVDTLSAEAQVATLKWSWVFQLLAIAASMLGKLAILAFLIQIRGRHERKPWFLIILGALIAAVNIAVLGTILGQCSPMEKLWDDSLPGTCTPGRKNNQNYSFFQASFNSFSDAVLATYPAHLFWKLQMKLRIKIALSVLMGLGWIAAVCSAVKTYELKALTETTDITSAQPSLLIWASTEAWIVVVVGCVPPIRPLMERILVRLGLSSKKTSTPSHPYNGPSGYQLGSRSMNTNHSQFRSEAYSGKKIINGNDKDLHWVELNNLSNEQIVDRSGHDVVITTDITTHFEDADATRGPSSNDSNASGEDIATRKVL</sequence>
<evidence type="ECO:0000313" key="10">
    <source>
        <dbReference type="Proteomes" id="UP001610446"/>
    </source>
</evidence>
<feature type="transmembrane region" description="Helical" evidence="7">
    <location>
        <begin position="6"/>
        <end position="26"/>
    </location>
</feature>
<dbReference type="Proteomes" id="UP001610446">
    <property type="component" value="Unassembled WGS sequence"/>
</dbReference>
<comment type="caution">
    <text evidence="9">The sequence shown here is derived from an EMBL/GenBank/DDBJ whole genome shotgun (WGS) entry which is preliminary data.</text>
</comment>
<evidence type="ECO:0000313" key="9">
    <source>
        <dbReference type="EMBL" id="KAL2830423.1"/>
    </source>
</evidence>
<feature type="transmembrane region" description="Helical" evidence="7">
    <location>
        <begin position="203"/>
        <end position="222"/>
    </location>
</feature>
<evidence type="ECO:0000256" key="3">
    <source>
        <dbReference type="ARBA" id="ARBA00022989"/>
    </source>
</evidence>
<feature type="domain" description="Rhodopsin" evidence="8">
    <location>
        <begin position="26"/>
        <end position="268"/>
    </location>
</feature>
<organism evidence="9 10">
    <name type="scientific">Aspergillus pseudoustus</name>
    <dbReference type="NCBI Taxonomy" id="1810923"/>
    <lineage>
        <taxon>Eukaryota</taxon>
        <taxon>Fungi</taxon>
        <taxon>Dikarya</taxon>
        <taxon>Ascomycota</taxon>
        <taxon>Pezizomycotina</taxon>
        <taxon>Eurotiomycetes</taxon>
        <taxon>Eurotiomycetidae</taxon>
        <taxon>Eurotiales</taxon>
        <taxon>Aspergillaceae</taxon>
        <taxon>Aspergillus</taxon>
        <taxon>Aspergillus subgen. Nidulantes</taxon>
    </lineage>
</organism>
<keyword evidence="2 7" id="KW-0812">Transmembrane</keyword>
<dbReference type="EMBL" id="JBFXLU010000305">
    <property type="protein sequence ID" value="KAL2830423.1"/>
    <property type="molecule type" value="Genomic_DNA"/>
</dbReference>
<keyword evidence="3 7" id="KW-1133">Transmembrane helix</keyword>
<dbReference type="InterPro" id="IPR052337">
    <property type="entry name" value="SAT4-like"/>
</dbReference>
<evidence type="ECO:0000256" key="6">
    <source>
        <dbReference type="SAM" id="MobiDB-lite"/>
    </source>
</evidence>
<accession>A0ABR4IRM3</accession>
<comment type="subcellular location">
    <subcellularLocation>
        <location evidence="1">Membrane</location>
        <topology evidence="1">Multi-pass membrane protein</topology>
    </subcellularLocation>
</comment>
<gene>
    <name evidence="9" type="ORF">BJY01DRAFT_118892</name>
</gene>
<comment type="similarity">
    <text evidence="5">Belongs to the SAT4 family.</text>
</comment>
<protein>
    <recommendedName>
        <fullName evidence="8">Rhodopsin domain-containing protein</fullName>
    </recommendedName>
</protein>
<feature type="transmembrane region" description="Helical" evidence="7">
    <location>
        <begin position="38"/>
        <end position="59"/>
    </location>
</feature>
<dbReference type="InterPro" id="IPR049326">
    <property type="entry name" value="Rhodopsin_dom_fungi"/>
</dbReference>
<feature type="transmembrane region" description="Helical" evidence="7">
    <location>
        <begin position="87"/>
        <end position="108"/>
    </location>
</feature>
<evidence type="ECO:0000256" key="2">
    <source>
        <dbReference type="ARBA" id="ARBA00022692"/>
    </source>
</evidence>
<evidence type="ECO:0000259" key="8">
    <source>
        <dbReference type="Pfam" id="PF20684"/>
    </source>
</evidence>
<reference evidence="9 10" key="1">
    <citation type="submission" date="2024-07" db="EMBL/GenBank/DDBJ databases">
        <title>Section-level genome sequencing and comparative genomics of Aspergillus sections Usti and Cavernicolus.</title>
        <authorList>
            <consortium name="Lawrence Berkeley National Laboratory"/>
            <person name="Nybo J.L."/>
            <person name="Vesth T.C."/>
            <person name="Theobald S."/>
            <person name="Frisvad J.C."/>
            <person name="Larsen T.O."/>
            <person name="Kjaerboelling I."/>
            <person name="Rothschild-Mancinelli K."/>
            <person name="Lyhne E.K."/>
            <person name="Kogle M.E."/>
            <person name="Barry K."/>
            <person name="Clum A."/>
            <person name="Na H."/>
            <person name="Ledsgaard L."/>
            <person name="Lin J."/>
            <person name="Lipzen A."/>
            <person name="Kuo A."/>
            <person name="Riley R."/>
            <person name="Mondo S."/>
            <person name="Labutti K."/>
            <person name="Haridas S."/>
            <person name="Pangalinan J."/>
            <person name="Salamov A.A."/>
            <person name="Simmons B.A."/>
            <person name="Magnuson J.K."/>
            <person name="Chen J."/>
            <person name="Drula E."/>
            <person name="Henrissat B."/>
            <person name="Wiebenga A."/>
            <person name="Lubbers R.J."/>
            <person name="Gomes A.C."/>
            <person name="Makela M.R."/>
            <person name="Stajich J."/>
            <person name="Grigoriev I.V."/>
            <person name="Mortensen U.H."/>
            <person name="De Vries R.P."/>
            <person name="Baker S.E."/>
            <person name="Andersen M.R."/>
        </authorList>
    </citation>
    <scope>NUCLEOTIDE SEQUENCE [LARGE SCALE GENOMIC DNA]</scope>
    <source>
        <strain evidence="9 10">CBS 123904</strain>
    </source>
</reference>
<feature type="compositionally biased region" description="Polar residues" evidence="6">
    <location>
        <begin position="364"/>
        <end position="373"/>
    </location>
</feature>
<keyword evidence="4 7" id="KW-0472">Membrane</keyword>
<keyword evidence="10" id="KW-1185">Reference proteome</keyword>
<name>A0ABR4IRM3_9EURO</name>
<proteinExistence type="inferred from homology"/>
<dbReference type="PANTHER" id="PTHR33048:SF165">
    <property type="entry name" value="INTEGRAL MEMBRANE PROTEIN"/>
    <property type="match status" value="1"/>
</dbReference>
<feature type="transmembrane region" description="Helical" evidence="7">
    <location>
        <begin position="120"/>
        <end position="141"/>
    </location>
</feature>
<dbReference type="PANTHER" id="PTHR33048">
    <property type="entry name" value="PTH11-LIKE INTEGRAL MEMBRANE PROTEIN (AFU_ORTHOLOGUE AFUA_5G11245)"/>
    <property type="match status" value="1"/>
</dbReference>
<dbReference type="Pfam" id="PF20684">
    <property type="entry name" value="Fung_rhodopsin"/>
    <property type="match status" value="1"/>
</dbReference>